<dbReference type="GO" id="GO:0016020">
    <property type="term" value="C:membrane"/>
    <property type="evidence" value="ECO:0007669"/>
    <property type="project" value="InterPro"/>
</dbReference>
<dbReference type="InterPro" id="IPR050482">
    <property type="entry name" value="Sensor_HK_TwoCompSys"/>
</dbReference>
<dbReference type="AlphaFoldDB" id="A0A7K3W256"/>
<dbReference type="Pfam" id="PF02518">
    <property type="entry name" value="HATPase_c"/>
    <property type="match status" value="1"/>
</dbReference>
<dbReference type="GO" id="GO:0046983">
    <property type="term" value="F:protein dimerization activity"/>
    <property type="evidence" value="ECO:0007669"/>
    <property type="project" value="InterPro"/>
</dbReference>
<evidence type="ECO:0000256" key="3">
    <source>
        <dbReference type="ARBA" id="ARBA00023012"/>
    </source>
</evidence>
<feature type="transmembrane region" description="Helical" evidence="5">
    <location>
        <begin position="30"/>
        <end position="52"/>
    </location>
</feature>
<dbReference type="GO" id="GO:0000155">
    <property type="term" value="F:phosphorelay sensor kinase activity"/>
    <property type="evidence" value="ECO:0007669"/>
    <property type="project" value="InterPro"/>
</dbReference>
<dbReference type="Pfam" id="PF07730">
    <property type="entry name" value="HisKA_3"/>
    <property type="match status" value="1"/>
</dbReference>
<dbReference type="InterPro" id="IPR003594">
    <property type="entry name" value="HATPase_dom"/>
</dbReference>
<dbReference type="Proteomes" id="UP000470246">
    <property type="component" value="Unassembled WGS sequence"/>
</dbReference>
<gene>
    <name evidence="7" type="ORF">GCU56_12495</name>
</gene>
<feature type="domain" description="Histidine kinase" evidence="6">
    <location>
        <begin position="367"/>
        <end position="458"/>
    </location>
</feature>
<evidence type="ECO:0000256" key="2">
    <source>
        <dbReference type="ARBA" id="ARBA00022777"/>
    </source>
</evidence>
<dbReference type="PANTHER" id="PTHR24421">
    <property type="entry name" value="NITRATE/NITRITE SENSOR PROTEIN NARX-RELATED"/>
    <property type="match status" value="1"/>
</dbReference>
<keyword evidence="5" id="KW-1133">Transmembrane helix</keyword>
<dbReference type="InterPro" id="IPR036890">
    <property type="entry name" value="HATPase_C_sf"/>
</dbReference>
<protein>
    <submittedName>
        <fullName evidence="7">Integral membrane sensor signal transduction histidine kinase</fullName>
    </submittedName>
</protein>
<dbReference type="InterPro" id="IPR011712">
    <property type="entry name" value="Sig_transdc_His_kin_sub3_dim/P"/>
</dbReference>
<keyword evidence="5" id="KW-0472">Membrane</keyword>
<dbReference type="SUPFAM" id="SSF55874">
    <property type="entry name" value="ATPase domain of HSP90 chaperone/DNA topoisomerase II/histidine kinase"/>
    <property type="match status" value="1"/>
</dbReference>
<proteinExistence type="predicted"/>
<evidence type="ECO:0000256" key="1">
    <source>
        <dbReference type="ARBA" id="ARBA00022679"/>
    </source>
</evidence>
<comment type="caution">
    <text evidence="7">The sequence shown here is derived from an EMBL/GenBank/DDBJ whole genome shotgun (WGS) entry which is preliminary data.</text>
</comment>
<evidence type="ECO:0000256" key="4">
    <source>
        <dbReference type="SAM" id="MobiDB-lite"/>
    </source>
</evidence>
<keyword evidence="1" id="KW-0808">Transferase</keyword>
<dbReference type="PROSITE" id="PS50109">
    <property type="entry name" value="HIS_KIN"/>
    <property type="match status" value="1"/>
</dbReference>
<reference evidence="7 8" key="1">
    <citation type="submission" date="2020-02" db="EMBL/GenBank/DDBJ databases">
        <title>Geodermatophilus sabuli CPCC 205279 I12A-02694.</title>
        <authorList>
            <person name="Jiang Z."/>
        </authorList>
    </citation>
    <scope>NUCLEOTIDE SEQUENCE [LARGE SCALE GENOMIC DNA]</scope>
    <source>
        <strain evidence="7 8">I12A-02694</strain>
    </source>
</reference>
<evidence type="ECO:0000313" key="7">
    <source>
        <dbReference type="EMBL" id="NEK58688.1"/>
    </source>
</evidence>
<dbReference type="EMBL" id="JAAGWF010000012">
    <property type="protein sequence ID" value="NEK58688.1"/>
    <property type="molecule type" value="Genomic_DNA"/>
</dbReference>
<organism evidence="7 8">
    <name type="scientific">Geodermatophilus sabuli</name>
    <dbReference type="NCBI Taxonomy" id="1564158"/>
    <lineage>
        <taxon>Bacteria</taxon>
        <taxon>Bacillati</taxon>
        <taxon>Actinomycetota</taxon>
        <taxon>Actinomycetes</taxon>
        <taxon>Geodermatophilales</taxon>
        <taxon>Geodermatophilaceae</taxon>
        <taxon>Geodermatophilus</taxon>
    </lineage>
</organism>
<dbReference type="Gene3D" id="3.30.565.10">
    <property type="entry name" value="Histidine kinase-like ATPase, C-terminal domain"/>
    <property type="match status" value="1"/>
</dbReference>
<feature type="region of interest" description="Disordered" evidence="4">
    <location>
        <begin position="1"/>
        <end position="21"/>
    </location>
</feature>
<keyword evidence="8" id="KW-1185">Reference proteome</keyword>
<evidence type="ECO:0000256" key="5">
    <source>
        <dbReference type="SAM" id="Phobius"/>
    </source>
</evidence>
<evidence type="ECO:0000259" key="6">
    <source>
        <dbReference type="PROSITE" id="PS50109"/>
    </source>
</evidence>
<keyword evidence="3" id="KW-0902">Two-component regulatory system</keyword>
<dbReference type="Gene3D" id="1.20.5.1930">
    <property type="match status" value="1"/>
</dbReference>
<keyword evidence="2 7" id="KW-0418">Kinase</keyword>
<evidence type="ECO:0000313" key="8">
    <source>
        <dbReference type="Proteomes" id="UP000470246"/>
    </source>
</evidence>
<name>A0A7K3W256_9ACTN</name>
<dbReference type="InterPro" id="IPR005467">
    <property type="entry name" value="His_kinase_dom"/>
</dbReference>
<dbReference type="RefSeq" id="WP_163482072.1">
    <property type="nucleotide sequence ID" value="NZ_JAAGWF010000012.1"/>
</dbReference>
<accession>A0A7K3W256</accession>
<keyword evidence="5" id="KW-0812">Transmembrane</keyword>
<dbReference type="CDD" id="cd16917">
    <property type="entry name" value="HATPase_UhpB-NarQ-NarX-like"/>
    <property type="match status" value="1"/>
</dbReference>
<sequence>MPAQGTSGWVPLVDPAQAERRPHSPSVRRVVGRFVLANLAAVILLLAGGAWAGVEAAEDEALADARRTTDLLAVLLVQPNIGEPLLAGDPAAIADLDAKLPDRLARVGVIRVKIWDADGTILYSDEPRLIGMSYPLDEEDKRALDDGVTRAGVSDLGRPENRFERPFGRLLEVYRHIDGPGGQTLLLETYSTYGQATARQVEIWWEFVPISAAVVLTLVAVQLPLGFRMVSQLRNTQRERELLQQRSLDASTEERRRIAGSLHDGIVQDVSASALLVARAADELRRDQAGGSPRQVAEVLGEAASALRASVGSLRSLLVEIYPPTLQRAGLPMALADLAGRLRPRGVDVRVSVPDDLDPPPDVAELVLRTVQEAMRNVVKHSRAHTVEVTLTQTPAALVLEVTDDGVGFAGAPVAAETRDGHLGLRLLADLAAAHGAGLDLRTAPGAGTGLRLTVPLP</sequence>